<dbReference type="InterPro" id="IPR027417">
    <property type="entry name" value="P-loop_NTPase"/>
</dbReference>
<sequence length="1978" mass="226286">MINPIGVFEKVIQGYISYVKTAFGTRYEEFEEKRLELLETDGSIYRQPWIELLLEYQSGPKKIDELTVDDLSGFSKEEVRIFKEFVKRGLFTGDYPLYAHQDKMLREALAGKNCVITSGTGSGKTESFLLPLVAYLLKDLIKYKGTSSGVNIDGPHTKGIGKGTGIELIGDNESRLSNRVLQRNNESRPNAIKALIVYPMNALVEDQMTRLRQSLDSNPVREYCSQVLNGHRLFFGRYNSSTPVSGKLHKVGDNGIERNTFKWNQLNKSLTNIASTFNEITDYLESDTTLNEKDKVEIASNFQRLDGAEMRSRFDMHQTPPDILITNFSMLSILLMREVESGMLDETKLWLEAETEWDIENLTDEERNRERKERIFHIVIDELHLYRGTEGTEISYLIRLLYSRLGINPNSNKIRLLASSASLDGQDGTEEFEYSQAFLKGFFGLEENMEVIEGKNIIPRRINDESIEVDFFSRIGFKSNEFLYLSEEEFTTKISAFINSEVETKNGTNILQFLHEVNQNECLISKMVYAFEYKDDDSSPLRFRPFPTFNISSIDNNSEFKSIARKVFGNHDDKTLKNAIKGLLIVRGLLDVYKKELASYNNDKDWKCKLPRFRLHFFVRNIEGLWVTLKDNSNVSLNAEENPFDNFYKESSLAKNDKRIFEALYCECCGTTMIGGTKIANHTDVNESFLGALISTPPEIEKIPEKSQSARVESRSEYDYGVFWPKSIDSSIVNDLLSEGSWQKRFLGIKDGHLYFNSGLDRVAGLYYTPNSGSNLSTETGTALPSVCPNCAADYSRRRNRKSPLRGFRTGFGKTNQVLAKELFKAIPESKEKPRKLVAFSDSREESARFANDIEKENYNEIIKELLVKERANIIIAYQLVSKFEAGAETEAIELKKKLDPKTGTSIYQSLILNKADAATNEQKRLISDVRNKSLSIQSLIDNIIWGLVKKGINPAGPSASNNRLTVRTAGESYYDKTEFWKNCFNWDSNTPDFNREFVKNIGEEDILINFVREQILSEIGRFLFGRLFYSIESSGIAQVMITSSIPSPVSGLTSELYLNILNSSCRILGDNFRYNPSQFDHKLVRGFTEIAPLRRYIENVAEHNGVDSENLGNHIWENITSTFKHRDGKLNLSNLRIRFTEDSDTAYLCPDCRTVHLHNSGGICKSCNSRLTNSSQTTALQIKLENFYAQQFAKIDDSIRMRCEELTGQTDNQLERQRLFKGIITGKNKIVDEIDLLSVTTTLEVGVDIGSLQAVYQGNMSPMRFNYQQRVGRAGRAGQAFNIALTYCRGRNHDEYFFNNPERMTGDLSPVPFLSQSQPQILYRMAIKGIFRKYFSEVIIDSLDGSVHGEFGKIEDFFSSQDNLNNLFTWLEDEKHWINLFKSLSQNLFVDKILYVNYNSLEFKNWLLQEFKDKFEDIGLNYNSGDLAQVMAELGLLPMSGMPTGIRSMILGFEKIDPQTRTFIAKTIDRPLDRAIFDFAPGGQKTKDKRIYTSVGLTPRISEISYNFATNSMEAKLFDDDAYIDATWIIKNTQNNIIDTVKYNPGEMEPSKPVDNTSQTFHLVVIPNGFRTDYSGKPQDREVDQEINTSKPLLFSQSIKNENDRIKTIGMSKATFSGTDYTWRLNTNGDEGFRLKTTSIEEKGATLRNQMIDLDLNSKLGYGFNEAVKNPNIKSIIMSSDETEGLPAISLGARKTTNIFRLFPLELRYELDINPFHTKNSGKKVSAKGAYHSAAFLLQRCLADDRDVSPEEIELAAITEHVLEDETERSVGKIILSDELPNGSGFVEYLFDNLEFFFDMCLNPKEEHRFAKSFINEQHAKQCKSSCYKDLQNYRNLNYHGILDWRLGISLIRVLSNRNYIVGLDNDWSYIDIADWSEFALQLSIDFANSIDKQILADKTNLKVHKGIPFIKYRDINIVVVHPFWNYVGGHYPEDNSLSEIIMECESSERIFFADTFNLYRRMSWSYHEFFKWLRTL</sequence>
<dbReference type="GO" id="GO:0005524">
    <property type="term" value="F:ATP binding"/>
    <property type="evidence" value="ECO:0007669"/>
    <property type="project" value="UniProtKB-KW"/>
</dbReference>
<evidence type="ECO:0000256" key="2">
    <source>
        <dbReference type="ARBA" id="ARBA00022840"/>
    </source>
</evidence>
<keyword evidence="4" id="KW-0347">Helicase</keyword>
<name>A0A915VK90_9BACT</name>
<accession>A0A915VK90</accession>
<dbReference type="Pfam" id="PF00271">
    <property type="entry name" value="Helicase_C"/>
    <property type="match status" value="1"/>
</dbReference>
<dbReference type="Proteomes" id="UP001060919">
    <property type="component" value="Chromosome"/>
</dbReference>
<dbReference type="InterPro" id="IPR014001">
    <property type="entry name" value="Helicase_ATP-bd"/>
</dbReference>
<dbReference type="SMART" id="SM00490">
    <property type="entry name" value="HELICc"/>
    <property type="match status" value="1"/>
</dbReference>
<dbReference type="GO" id="GO:0043138">
    <property type="term" value="F:3'-5' DNA helicase activity"/>
    <property type="evidence" value="ECO:0007669"/>
    <property type="project" value="TreeGrafter"/>
</dbReference>
<dbReference type="Gene3D" id="3.40.50.300">
    <property type="entry name" value="P-loop containing nucleotide triphosphate hydrolases"/>
    <property type="match status" value="2"/>
</dbReference>
<proteinExistence type="predicted"/>
<evidence type="ECO:0000313" key="4">
    <source>
        <dbReference type="EMBL" id="BDS09568.1"/>
    </source>
</evidence>
<dbReference type="KEGG" id="aup:AsAng_0002720"/>
<keyword evidence="4" id="KW-0378">Hydrolase</keyword>
<dbReference type="EMBL" id="AP026867">
    <property type="protein sequence ID" value="BDS09568.1"/>
    <property type="molecule type" value="Genomic_DNA"/>
</dbReference>
<gene>
    <name evidence="4" type="ORF">AsAng_0002720</name>
</gene>
<dbReference type="RefSeq" id="WP_264790943.1">
    <property type="nucleotide sequence ID" value="NZ_AP026867.1"/>
</dbReference>
<dbReference type="GO" id="GO:0036297">
    <property type="term" value="P:interstrand cross-link repair"/>
    <property type="evidence" value="ECO:0007669"/>
    <property type="project" value="TreeGrafter"/>
</dbReference>
<keyword evidence="5" id="KW-1185">Reference proteome</keyword>
<evidence type="ECO:0000313" key="5">
    <source>
        <dbReference type="Proteomes" id="UP001060919"/>
    </source>
</evidence>
<reference evidence="4" key="1">
    <citation type="submission" date="2022-09" db="EMBL/GenBank/DDBJ databases">
        <title>Aureispira anguillicida sp. nov., isolated from Leptocephalus of Japanese eel Anguilla japonica.</title>
        <authorList>
            <person name="Yuasa K."/>
            <person name="Mekata T."/>
            <person name="Ikunari K."/>
        </authorList>
    </citation>
    <scope>NUCLEOTIDE SEQUENCE</scope>
    <source>
        <strain evidence="4">EL160426</strain>
    </source>
</reference>
<keyword evidence="1" id="KW-0547">Nucleotide-binding</keyword>
<keyword evidence="2" id="KW-0067">ATP-binding</keyword>
<dbReference type="PROSITE" id="PS51192">
    <property type="entry name" value="HELICASE_ATP_BIND_1"/>
    <property type="match status" value="1"/>
</dbReference>
<evidence type="ECO:0000256" key="1">
    <source>
        <dbReference type="ARBA" id="ARBA00022741"/>
    </source>
</evidence>
<dbReference type="SUPFAM" id="SSF52540">
    <property type="entry name" value="P-loop containing nucleoside triphosphate hydrolases"/>
    <property type="match status" value="2"/>
</dbReference>
<evidence type="ECO:0000259" key="3">
    <source>
        <dbReference type="PROSITE" id="PS51192"/>
    </source>
</evidence>
<feature type="domain" description="Helicase ATP-binding" evidence="3">
    <location>
        <begin position="105"/>
        <end position="441"/>
    </location>
</feature>
<dbReference type="GO" id="GO:0003676">
    <property type="term" value="F:nucleic acid binding"/>
    <property type="evidence" value="ECO:0007669"/>
    <property type="project" value="InterPro"/>
</dbReference>
<dbReference type="InterPro" id="IPR011545">
    <property type="entry name" value="DEAD/DEAH_box_helicase_dom"/>
</dbReference>
<dbReference type="SMART" id="SM00487">
    <property type="entry name" value="DEXDc"/>
    <property type="match status" value="1"/>
</dbReference>
<dbReference type="InterPro" id="IPR001650">
    <property type="entry name" value="Helicase_C-like"/>
</dbReference>
<dbReference type="Pfam" id="PF00270">
    <property type="entry name" value="DEAD"/>
    <property type="match status" value="1"/>
</dbReference>
<dbReference type="PANTHER" id="PTHR47957">
    <property type="entry name" value="ATP-DEPENDENT HELICASE HRQ1"/>
    <property type="match status" value="1"/>
</dbReference>
<protein>
    <submittedName>
        <fullName evidence="4">DEAD/DEAH box helicase</fullName>
    </submittedName>
</protein>
<organism evidence="4 5">
    <name type="scientific">Aureispira anguillae</name>
    <dbReference type="NCBI Taxonomy" id="2864201"/>
    <lineage>
        <taxon>Bacteria</taxon>
        <taxon>Pseudomonadati</taxon>
        <taxon>Bacteroidota</taxon>
        <taxon>Saprospiria</taxon>
        <taxon>Saprospirales</taxon>
        <taxon>Saprospiraceae</taxon>
        <taxon>Aureispira</taxon>
    </lineage>
</organism>
<dbReference type="GO" id="GO:0006289">
    <property type="term" value="P:nucleotide-excision repair"/>
    <property type="evidence" value="ECO:0007669"/>
    <property type="project" value="TreeGrafter"/>
</dbReference>
<dbReference type="PANTHER" id="PTHR47957:SF3">
    <property type="entry name" value="ATP-DEPENDENT HELICASE HRQ1"/>
    <property type="match status" value="1"/>
</dbReference>